<sequence>MSETVYTSLTEILSNRHLQVLDIEILPPSFTPPLVHDGSSLGITKKALVQAFIPARQIFFSVLKNNNTPQERDDTSPAPERAQTALATEVILIFDSEHLTACNWRKRRLYHLQHIHPLPSSSSSPSSSSRDEYINAIKAEITFTTSLLRSPLHRHAKSPTLWQHRKWVMSQLLLGEGGIGPMEALMILHPALRGEVDGLSTGTVEDLLHAELSVVLRAGEHHPNNYYAFSYIREFMALLNTFSTLVTRVDKQNTTSIAGAEVGIPEFKPLFTQDLAKCILDEIHRWCLVHPRDISGWAFLLFLLEEMGDGDEDNATKLSVVRRTVRYAMDVVWEGESLWTFIDLATREFPIIEAAELYTVLEGEEDTELTRRVGDLALPPRKWEVQMSRTKARQRIDHSSR</sequence>
<dbReference type="GO" id="GO:0008318">
    <property type="term" value="F:protein prenyltransferase activity"/>
    <property type="evidence" value="ECO:0007669"/>
    <property type="project" value="InterPro"/>
</dbReference>
<protein>
    <submittedName>
        <fullName evidence="5">Uncharacterized protein</fullName>
    </submittedName>
</protein>
<dbReference type="SUPFAM" id="SSF48439">
    <property type="entry name" value="Protein prenylyltransferase"/>
    <property type="match status" value="1"/>
</dbReference>
<keyword evidence="2" id="KW-0637">Prenyltransferase</keyword>
<name>A0A2B7YJL1_POLH7</name>
<dbReference type="EMBL" id="PDNA01000038">
    <property type="protein sequence ID" value="PGH20817.1"/>
    <property type="molecule type" value="Genomic_DNA"/>
</dbReference>
<keyword evidence="6" id="KW-1185">Reference proteome</keyword>
<dbReference type="PANTHER" id="PTHR11129">
    <property type="entry name" value="PROTEIN FARNESYLTRANSFERASE ALPHA SUBUNIT/RAB GERANYLGERANYL TRANSFERASE ALPHA SUBUNIT"/>
    <property type="match status" value="1"/>
</dbReference>
<dbReference type="Gene3D" id="1.25.40.120">
    <property type="entry name" value="Protein prenylyltransferase"/>
    <property type="match status" value="1"/>
</dbReference>
<evidence type="ECO:0000256" key="2">
    <source>
        <dbReference type="ARBA" id="ARBA00022602"/>
    </source>
</evidence>
<dbReference type="GO" id="GO:0005737">
    <property type="term" value="C:cytoplasm"/>
    <property type="evidence" value="ECO:0007669"/>
    <property type="project" value="TreeGrafter"/>
</dbReference>
<evidence type="ECO:0000256" key="4">
    <source>
        <dbReference type="ARBA" id="ARBA00022737"/>
    </source>
</evidence>
<dbReference type="InterPro" id="IPR002088">
    <property type="entry name" value="Prenyl_trans_a"/>
</dbReference>
<evidence type="ECO:0000313" key="5">
    <source>
        <dbReference type="EMBL" id="PGH20817.1"/>
    </source>
</evidence>
<dbReference type="Proteomes" id="UP000224634">
    <property type="component" value="Unassembled WGS sequence"/>
</dbReference>
<keyword evidence="4" id="KW-0677">Repeat</keyword>
<keyword evidence="3" id="KW-0808">Transferase</keyword>
<reference evidence="5 6" key="1">
    <citation type="submission" date="2017-10" db="EMBL/GenBank/DDBJ databases">
        <title>Comparative genomics in systemic dimorphic fungi from Ajellomycetaceae.</title>
        <authorList>
            <person name="Munoz J.F."/>
            <person name="Mcewen J.G."/>
            <person name="Clay O.K."/>
            <person name="Cuomo C.A."/>
        </authorList>
    </citation>
    <scope>NUCLEOTIDE SEQUENCE [LARGE SCALE GENOMIC DNA]</scope>
    <source>
        <strain evidence="5 6">UAMH7299</strain>
    </source>
</reference>
<evidence type="ECO:0000256" key="1">
    <source>
        <dbReference type="ARBA" id="ARBA00006734"/>
    </source>
</evidence>
<proteinExistence type="inferred from homology"/>
<comment type="similarity">
    <text evidence="1">Belongs to the protein prenyltransferase subunit alpha family.</text>
</comment>
<dbReference type="AlphaFoldDB" id="A0A2B7YJL1"/>
<dbReference type="Pfam" id="PF01239">
    <property type="entry name" value="PPTA"/>
    <property type="match status" value="2"/>
</dbReference>
<accession>A0A2B7YJL1</accession>
<dbReference type="OrthoDB" id="5358702at2759"/>
<organism evidence="5 6">
    <name type="scientific">Polytolypa hystricis (strain UAMH7299)</name>
    <dbReference type="NCBI Taxonomy" id="1447883"/>
    <lineage>
        <taxon>Eukaryota</taxon>
        <taxon>Fungi</taxon>
        <taxon>Dikarya</taxon>
        <taxon>Ascomycota</taxon>
        <taxon>Pezizomycotina</taxon>
        <taxon>Eurotiomycetes</taxon>
        <taxon>Eurotiomycetidae</taxon>
        <taxon>Onygenales</taxon>
        <taxon>Onygenales incertae sedis</taxon>
        <taxon>Polytolypa</taxon>
    </lineage>
</organism>
<gene>
    <name evidence="5" type="ORF">AJ80_03444</name>
</gene>
<evidence type="ECO:0000313" key="6">
    <source>
        <dbReference type="Proteomes" id="UP000224634"/>
    </source>
</evidence>
<evidence type="ECO:0000256" key="3">
    <source>
        <dbReference type="ARBA" id="ARBA00022679"/>
    </source>
</evidence>
<comment type="caution">
    <text evidence="5">The sequence shown here is derived from an EMBL/GenBank/DDBJ whole genome shotgun (WGS) entry which is preliminary data.</text>
</comment>
<dbReference type="PANTHER" id="PTHR11129:SF3">
    <property type="entry name" value="PROTEIN PRENYLTRANSFERASE ALPHA SUBUNIT REPEAT-CONTAINING PROTEIN 1"/>
    <property type="match status" value="1"/>
</dbReference>